<feature type="transmembrane region" description="Helical" evidence="7">
    <location>
        <begin position="436"/>
        <end position="457"/>
    </location>
</feature>
<dbReference type="PRINTS" id="PR01437">
    <property type="entry name" value="NUOXDRDTASE4"/>
</dbReference>
<dbReference type="InterPro" id="IPR003918">
    <property type="entry name" value="NADH_UbQ_OxRdtase"/>
</dbReference>
<dbReference type="PANTHER" id="PTHR43507">
    <property type="entry name" value="NADH-UBIQUINONE OXIDOREDUCTASE CHAIN 4"/>
    <property type="match status" value="1"/>
</dbReference>
<gene>
    <name evidence="9" type="primary">nad4</name>
</gene>
<keyword evidence="7" id="KW-0249">Electron transport</keyword>
<dbReference type="NCBIfam" id="TIGR01972">
    <property type="entry name" value="NDH_I_M"/>
    <property type="match status" value="1"/>
</dbReference>
<evidence type="ECO:0000256" key="7">
    <source>
        <dbReference type="RuleBase" id="RU003297"/>
    </source>
</evidence>
<evidence type="ECO:0000256" key="5">
    <source>
        <dbReference type="ARBA" id="ARBA00022989"/>
    </source>
</evidence>
<dbReference type="Pfam" id="PF00361">
    <property type="entry name" value="Proton_antipo_M"/>
    <property type="match status" value="1"/>
</dbReference>
<keyword evidence="6 7" id="KW-0472">Membrane</keyword>
<feature type="transmembrane region" description="Helical" evidence="7">
    <location>
        <begin position="238"/>
        <end position="260"/>
    </location>
</feature>
<evidence type="ECO:0000256" key="4">
    <source>
        <dbReference type="ARBA" id="ARBA00022692"/>
    </source>
</evidence>
<feature type="transmembrane region" description="Helical" evidence="7">
    <location>
        <begin position="105"/>
        <end position="130"/>
    </location>
</feature>
<accession>A0A1X8VEY1</accession>
<keyword evidence="4 7" id="KW-0812">Transmembrane</keyword>
<dbReference type="GeneID" id="32888067"/>
<protein>
    <recommendedName>
        <fullName evidence="7">NADH-ubiquinone oxidoreductase chain 4</fullName>
        <ecNumber evidence="7">7.1.1.2</ecNumber>
    </recommendedName>
</protein>
<feature type="transmembrane region" description="Helical" evidence="7">
    <location>
        <begin position="196"/>
        <end position="218"/>
    </location>
</feature>
<evidence type="ECO:0000256" key="3">
    <source>
        <dbReference type="ARBA" id="ARBA00009025"/>
    </source>
</evidence>
<comment type="catalytic activity">
    <reaction evidence="7">
        <text>a ubiquinone + NADH + 5 H(+)(in) = a ubiquinol + NAD(+) + 4 H(+)(out)</text>
        <dbReference type="Rhea" id="RHEA:29091"/>
        <dbReference type="Rhea" id="RHEA-COMP:9565"/>
        <dbReference type="Rhea" id="RHEA-COMP:9566"/>
        <dbReference type="ChEBI" id="CHEBI:15378"/>
        <dbReference type="ChEBI" id="CHEBI:16389"/>
        <dbReference type="ChEBI" id="CHEBI:17976"/>
        <dbReference type="ChEBI" id="CHEBI:57540"/>
        <dbReference type="ChEBI" id="CHEBI:57945"/>
        <dbReference type="EC" id="7.1.1.2"/>
    </reaction>
</comment>
<dbReference type="GO" id="GO:0008137">
    <property type="term" value="F:NADH dehydrogenase (ubiquinone) activity"/>
    <property type="evidence" value="ECO:0007669"/>
    <property type="project" value="UniProtKB-UniRule"/>
</dbReference>
<geneLocation type="mitochondrion" evidence="9"/>
<dbReference type="RefSeq" id="YP_009370757.1">
    <property type="nucleotide sequence ID" value="NC_034794.1"/>
</dbReference>
<evidence type="ECO:0000256" key="1">
    <source>
        <dbReference type="ARBA" id="ARBA00003257"/>
    </source>
</evidence>
<keyword evidence="7" id="KW-0813">Transport</keyword>
<comment type="function">
    <text evidence="1">Core subunit of the mitochondrial membrane respiratory chain NADH dehydrogenase (Complex I) that is believed to belong to the minimal assembly required for catalysis. Complex I functions in the transfer of electrons from NADH to the respiratory chain. The immediate electron acceptor for the enzyme is believed to be ubiquinone.</text>
</comment>
<dbReference type="AlphaFoldDB" id="A0A1X8VEY1"/>
<evidence type="ECO:0000259" key="8">
    <source>
        <dbReference type="Pfam" id="PF00361"/>
    </source>
</evidence>
<comment type="subcellular location">
    <subcellularLocation>
        <location evidence="2">Membrane</location>
        <topology evidence="2">Multi-pass membrane protein</topology>
    </subcellularLocation>
    <subcellularLocation>
        <location evidence="7">Mitochondrion membrane</location>
        <topology evidence="7">Multi-pass membrane protein</topology>
    </subcellularLocation>
</comment>
<dbReference type="GO" id="GO:0048039">
    <property type="term" value="F:ubiquinone binding"/>
    <property type="evidence" value="ECO:0007669"/>
    <property type="project" value="TreeGrafter"/>
</dbReference>
<dbReference type="EC" id="7.1.1.2" evidence="7"/>
<dbReference type="GO" id="GO:0015990">
    <property type="term" value="P:electron transport coupled proton transport"/>
    <property type="evidence" value="ECO:0007669"/>
    <property type="project" value="TreeGrafter"/>
</dbReference>
<dbReference type="GO" id="GO:0031966">
    <property type="term" value="C:mitochondrial membrane"/>
    <property type="evidence" value="ECO:0007669"/>
    <property type="project" value="UniProtKB-SubCell"/>
</dbReference>
<feature type="transmembrane region" description="Helical" evidence="7">
    <location>
        <begin position="391"/>
        <end position="416"/>
    </location>
</feature>
<feature type="domain" description="NADH:quinone oxidoreductase/Mrp antiporter transmembrane" evidence="8">
    <location>
        <begin position="161"/>
        <end position="443"/>
    </location>
</feature>
<keyword evidence="5 7" id="KW-1133">Transmembrane helix</keyword>
<keyword evidence="7 9" id="KW-0496">Mitochondrion</keyword>
<dbReference type="PANTHER" id="PTHR43507:SF1">
    <property type="entry name" value="NADH-UBIQUINONE OXIDOREDUCTASE CHAIN 4"/>
    <property type="match status" value="1"/>
</dbReference>
<comment type="function">
    <text evidence="7">Core subunit of the mitochondrial membrane respiratory chain NADH dehydrogenase (Complex I) which catalyzes electron transfer from NADH through the respiratory chain, using ubiquinone as an electron acceptor. Essential for the catalytic activity and assembly of complex I.</text>
</comment>
<dbReference type="GO" id="GO:0003954">
    <property type="term" value="F:NADH dehydrogenase activity"/>
    <property type="evidence" value="ECO:0007669"/>
    <property type="project" value="TreeGrafter"/>
</dbReference>
<feature type="transmembrane region" description="Helical" evidence="7">
    <location>
        <begin position="166"/>
        <end position="184"/>
    </location>
</feature>
<name>A0A1X8VEY1_9EUKA</name>
<comment type="similarity">
    <text evidence="3 7">Belongs to the complex I subunit 4 family.</text>
</comment>
<feature type="transmembrane region" description="Helical" evidence="7">
    <location>
        <begin position="298"/>
        <end position="319"/>
    </location>
</feature>
<feature type="transmembrane region" description="Helical" evidence="7">
    <location>
        <begin position="331"/>
        <end position="352"/>
    </location>
</feature>
<feature type="transmembrane region" description="Helical" evidence="7">
    <location>
        <begin position="66"/>
        <end position="85"/>
    </location>
</feature>
<feature type="transmembrane region" description="Helical" evidence="7">
    <location>
        <begin position="142"/>
        <end position="160"/>
    </location>
</feature>
<feature type="transmembrane region" description="Helical" evidence="7">
    <location>
        <begin position="7"/>
        <end position="32"/>
    </location>
</feature>
<feature type="transmembrane region" description="Helical" evidence="7">
    <location>
        <begin position="478"/>
        <end position="496"/>
    </location>
</feature>
<feature type="transmembrane region" description="Helical" evidence="7">
    <location>
        <begin position="358"/>
        <end position="379"/>
    </location>
</feature>
<reference evidence="9" key="1">
    <citation type="journal article" date="2017" name="Genome Biol. Evol.">
        <title>Mitochondrial Genome Evolution and a Novel RNA Editing System in Deep-Branching Heteroloboseids.</title>
        <authorList>
            <person name="Yang J."/>
            <person name="Harding T."/>
            <person name="Kamikawa R."/>
            <person name="Simpson A.G.B."/>
            <person name="Roger A.J."/>
        </authorList>
    </citation>
    <scope>NUCLEOTIDE SEQUENCE</scope>
</reference>
<proteinExistence type="inferred from homology"/>
<feature type="transmembrane region" description="Helical" evidence="7">
    <location>
        <begin position="38"/>
        <end position="54"/>
    </location>
</feature>
<evidence type="ECO:0000256" key="6">
    <source>
        <dbReference type="ARBA" id="ARBA00023136"/>
    </source>
</evidence>
<sequence length="516" mass="59573">MTFFSFFYIFFWGSALVALVLFLILGICYWLTFFKEGLIYILFCFISTMSYIACGEISQQQFLKHASLGISLVFFWITILSWVFFDPFQLNFQGLMPCKFFTLHFYLGLDAISLFFVYLTTFLVPLCILFNNNNIYHSFHEYIICLFSLEILLIILFSVLDLWLFYIFFESILIPIFIFIGIWGSRQRKIHAAYLLFFYTLAGSLLMLFSIIIIYSHTGSTDLQLLWGMEISDIREKLIWLSFFFSFAIKIPMFPFHIWLPEAHVESPTEGSVILAGVLLKLGGYGFLRILIPFFFEATLYFVPLIFLLASIGIVYTSFATLRQMDLKKIIAYSSIAHMNIAILGLFALDLISVSGSYIMFFSHGIVSGGLFFMIGILYDRYKTRVIKYYSGVVQLMPLFSTFFLLLILGNISLPGTSSFVGEFLIFCGLLDKSRLAFFSAAIGAILCTIYSIWLYNRLTFGIINYYYPKKLIDLTRLEFNLMLPIVFFMLWLGIYPKPLLDSVVSSLSLLLTQIN</sequence>
<feature type="transmembrane region" description="Helical" evidence="7">
    <location>
        <begin position="272"/>
        <end position="292"/>
    </location>
</feature>
<dbReference type="GO" id="GO:0042773">
    <property type="term" value="P:ATP synthesis coupled electron transport"/>
    <property type="evidence" value="ECO:0007669"/>
    <property type="project" value="InterPro"/>
</dbReference>
<dbReference type="InterPro" id="IPR001750">
    <property type="entry name" value="ND/Mrp_TM"/>
</dbReference>
<dbReference type="EMBL" id="KY379823">
    <property type="protein sequence ID" value="AQL10456.1"/>
    <property type="molecule type" value="Genomic_DNA"/>
</dbReference>
<keyword evidence="7" id="KW-0830">Ubiquinone</keyword>
<keyword evidence="7" id="KW-0679">Respiratory chain</keyword>
<dbReference type="InterPro" id="IPR010227">
    <property type="entry name" value="NADH_Q_OxRdtase_chainM/4"/>
</dbReference>
<evidence type="ECO:0000313" key="9">
    <source>
        <dbReference type="EMBL" id="AQL10456.1"/>
    </source>
</evidence>
<organism evidence="9">
    <name type="scientific">Eukaryota sp. BB2</name>
    <dbReference type="NCBI Taxonomy" id="1949062"/>
    <lineage>
        <taxon>Eukaryota</taxon>
    </lineage>
</organism>
<keyword evidence="7" id="KW-0520">NAD</keyword>
<evidence type="ECO:0000256" key="2">
    <source>
        <dbReference type="ARBA" id="ARBA00004141"/>
    </source>
</evidence>